<comment type="caution">
    <text evidence="2">The sequence shown here is derived from an EMBL/GenBank/DDBJ whole genome shotgun (WGS) entry which is preliminary data.</text>
</comment>
<evidence type="ECO:0000256" key="1">
    <source>
        <dbReference type="SAM" id="Phobius"/>
    </source>
</evidence>
<gene>
    <name evidence="2" type="ORF">LAWI1_G002304</name>
</gene>
<sequence>MPPGSGSPLSKKEKFVILSIIIAAGIYLQEWATRWIGGFYYYNAEYIKAALGDDYLEEACASVLLVRDPWNTLITRDWFKMQRCKGNRDGFNRQGELMQVLWDGFLYYWSPISILGPPATVGLAILFIFFIAPWAFKQIQRVLLRLQNSPQAFILQTFWISVIVGAIPLYIFCSSETFYVFSFGIFIIVALTSDAVHKQDLSTAMHRQSTPAWTWSNLLQPVTIVWSGVSDIGNFSRKLATTLSLSYLNECHHVDPCTCGRLSNAPVQPADYTELLKTQQQTVRDLEAERRLASFRQDEITALREAVYAAEERESLWRNNGRTSGPDWDWWDKSDYPSLSPQSDQWQGSLGAQSLQADRTIALLQKDNTDLSDQMRLQERSFQSRIKALQSQLAYAQRDGNSTQAREELNTLIAKDRLQKKQIMTLSTDLMHNIQKLEYERNNHSLKCKDEAGCQTRIRELESQREVLFQQHEANDVMVQQAAIEFGKSPEEARHYTLRAYLQEITEAMVRQIAGGKLINTDDKPIFKSIINGMDQQRIKEVTEYKNRLEIEVQRLGGDVKTMRLGLDPRRPPPHRNLTYENNARTVYDFYTALFVKVYHLTSIIGESGRNVPIWVPENPRSDVYNSPLYLVHVWTDPRAVQLVKNPRYEDSELLLQSLLRSEICRLVNRGIELKTYIESNFSGDDSDSFFKNKVAEPVKEAGVLFKNALFHILDDVRPLEKRDASIEDASLAARAERRYKIWRAMQTAISALTHAIGTFNSSAPPWTNDPLQPAPNLVFRKSFEALATNLMKFEINTLEHRISTLLAFITSERLPGSVHGASRMQGPPAYQADFDALKAAVTFGLLCKDHWGDEVITDPEFVKPLRLPLDHPPLIHAVLRKSGDVMVPKQNPFPWKMVKDGKLLPVSEHSGEWEAFQLPASASKNDKGFKKMGNTETEKKWYNETYDRVLQLSNWISKSGKQGAFILPVMGTKGVSKEWKPDFIREKKSELARWEKDLSDWMLHNDVKIPQLPNRGGKMWP</sequence>
<protein>
    <submittedName>
        <fullName evidence="2">Uncharacterized protein</fullName>
    </submittedName>
</protein>
<evidence type="ECO:0000313" key="3">
    <source>
        <dbReference type="Proteomes" id="UP000315522"/>
    </source>
</evidence>
<dbReference type="EMBL" id="QGML01000250">
    <property type="protein sequence ID" value="TVY92768.1"/>
    <property type="molecule type" value="Genomic_DNA"/>
</dbReference>
<feature type="transmembrane region" description="Helical" evidence="1">
    <location>
        <begin position="106"/>
        <end position="132"/>
    </location>
</feature>
<feature type="transmembrane region" description="Helical" evidence="1">
    <location>
        <begin position="15"/>
        <end position="32"/>
    </location>
</feature>
<name>A0A559MIH4_9HELO</name>
<keyword evidence="3" id="KW-1185">Reference proteome</keyword>
<keyword evidence="1" id="KW-0812">Transmembrane</keyword>
<organism evidence="2 3">
    <name type="scientific">Lachnellula willkommii</name>
    <dbReference type="NCBI Taxonomy" id="215461"/>
    <lineage>
        <taxon>Eukaryota</taxon>
        <taxon>Fungi</taxon>
        <taxon>Dikarya</taxon>
        <taxon>Ascomycota</taxon>
        <taxon>Pezizomycotina</taxon>
        <taxon>Leotiomycetes</taxon>
        <taxon>Helotiales</taxon>
        <taxon>Lachnaceae</taxon>
        <taxon>Lachnellula</taxon>
    </lineage>
</organism>
<keyword evidence="1" id="KW-1133">Transmembrane helix</keyword>
<feature type="transmembrane region" description="Helical" evidence="1">
    <location>
        <begin position="153"/>
        <end position="172"/>
    </location>
</feature>
<feature type="transmembrane region" description="Helical" evidence="1">
    <location>
        <begin position="178"/>
        <end position="197"/>
    </location>
</feature>
<dbReference type="Proteomes" id="UP000315522">
    <property type="component" value="Unassembled WGS sequence"/>
</dbReference>
<evidence type="ECO:0000313" key="2">
    <source>
        <dbReference type="EMBL" id="TVY92768.1"/>
    </source>
</evidence>
<keyword evidence="1" id="KW-0472">Membrane</keyword>
<proteinExistence type="predicted"/>
<accession>A0A559MIH4</accession>
<reference evidence="2 3" key="1">
    <citation type="submission" date="2018-05" db="EMBL/GenBank/DDBJ databases">
        <title>Genome sequencing and assembly of the regulated plant pathogen Lachnellula willkommii and related sister species for the development of diagnostic species identification markers.</title>
        <authorList>
            <person name="Giroux E."/>
            <person name="Bilodeau G."/>
        </authorList>
    </citation>
    <scope>NUCLEOTIDE SEQUENCE [LARGE SCALE GENOMIC DNA]</scope>
    <source>
        <strain evidence="2 3">CBS 172.35</strain>
    </source>
</reference>
<dbReference type="AlphaFoldDB" id="A0A559MIH4"/>